<dbReference type="CDD" id="cd05233">
    <property type="entry name" value="SDR_c"/>
    <property type="match status" value="1"/>
</dbReference>
<gene>
    <name evidence="4" type="ORF">FZC84_00030</name>
</gene>
<organism evidence="4 5">
    <name type="scientific">Rossellomorea vietnamensis</name>
    <dbReference type="NCBI Taxonomy" id="218284"/>
    <lineage>
        <taxon>Bacteria</taxon>
        <taxon>Bacillati</taxon>
        <taxon>Bacillota</taxon>
        <taxon>Bacilli</taxon>
        <taxon>Bacillales</taxon>
        <taxon>Bacillaceae</taxon>
        <taxon>Rossellomorea</taxon>
    </lineage>
</organism>
<dbReference type="Proteomes" id="UP000325182">
    <property type="component" value="Unassembled WGS sequence"/>
</dbReference>
<accession>A0A5D4MHQ9</accession>
<dbReference type="GO" id="GO:0016491">
    <property type="term" value="F:oxidoreductase activity"/>
    <property type="evidence" value="ECO:0007669"/>
    <property type="project" value="UniProtKB-KW"/>
</dbReference>
<sequence>MKTAVISGGGSGLGRELAKVYSNEGYHILLLGRTEDKLQMVKEEIVTDGGTASFMVIDIASTEQVEEVSRQITEKHAVELLINNAGVGLFGPFLQAGFDEIDKMLSVNFLGTVYLTKALLPSMVSKDSGTIINIISTAGLRGKKNESYYAASKFALRGFAESLQKEFEESGINIINAYMGGMNTPFWTDSQHVTDPSRLRSPREVAEIIYDESKISKDIIIESKK</sequence>
<dbReference type="PROSITE" id="PS00061">
    <property type="entry name" value="ADH_SHORT"/>
    <property type="match status" value="1"/>
</dbReference>
<proteinExistence type="inferred from homology"/>
<dbReference type="SUPFAM" id="SSF51735">
    <property type="entry name" value="NAD(P)-binding Rossmann-fold domains"/>
    <property type="match status" value="1"/>
</dbReference>
<comment type="similarity">
    <text evidence="1 3">Belongs to the short-chain dehydrogenases/reductases (SDR) family.</text>
</comment>
<dbReference type="GO" id="GO:0016020">
    <property type="term" value="C:membrane"/>
    <property type="evidence" value="ECO:0007669"/>
    <property type="project" value="TreeGrafter"/>
</dbReference>
<dbReference type="PANTHER" id="PTHR44196:SF1">
    <property type="entry name" value="DEHYDROGENASE_REDUCTASE SDR FAMILY MEMBER 7B"/>
    <property type="match status" value="1"/>
</dbReference>
<dbReference type="PRINTS" id="PR00080">
    <property type="entry name" value="SDRFAMILY"/>
</dbReference>
<dbReference type="EMBL" id="VTEG01000001">
    <property type="protein sequence ID" value="TYS01098.1"/>
    <property type="molecule type" value="Genomic_DNA"/>
</dbReference>
<keyword evidence="2" id="KW-0560">Oxidoreductase</keyword>
<evidence type="ECO:0000256" key="3">
    <source>
        <dbReference type="RuleBase" id="RU000363"/>
    </source>
</evidence>
<dbReference type="PANTHER" id="PTHR44196">
    <property type="entry name" value="DEHYDROGENASE/REDUCTASE SDR FAMILY MEMBER 7B"/>
    <property type="match status" value="1"/>
</dbReference>
<dbReference type="Pfam" id="PF00106">
    <property type="entry name" value="adh_short"/>
    <property type="match status" value="1"/>
</dbReference>
<name>A0A5D4MHQ9_9BACI</name>
<evidence type="ECO:0000256" key="2">
    <source>
        <dbReference type="ARBA" id="ARBA00023002"/>
    </source>
</evidence>
<evidence type="ECO:0000313" key="5">
    <source>
        <dbReference type="Proteomes" id="UP000325182"/>
    </source>
</evidence>
<dbReference type="Gene3D" id="3.40.50.720">
    <property type="entry name" value="NAD(P)-binding Rossmann-like Domain"/>
    <property type="match status" value="1"/>
</dbReference>
<comment type="caution">
    <text evidence="4">The sequence shown here is derived from an EMBL/GenBank/DDBJ whole genome shotgun (WGS) entry which is preliminary data.</text>
</comment>
<dbReference type="InterPro" id="IPR002347">
    <property type="entry name" value="SDR_fam"/>
</dbReference>
<dbReference type="AlphaFoldDB" id="A0A5D4MHQ9"/>
<evidence type="ECO:0000313" key="4">
    <source>
        <dbReference type="EMBL" id="TYS01098.1"/>
    </source>
</evidence>
<dbReference type="RefSeq" id="WP_148952491.1">
    <property type="nucleotide sequence ID" value="NZ_VTEG01000001.1"/>
</dbReference>
<protein>
    <submittedName>
        <fullName evidence="4">SDR family oxidoreductase</fullName>
    </submittedName>
</protein>
<dbReference type="InterPro" id="IPR036291">
    <property type="entry name" value="NAD(P)-bd_dom_sf"/>
</dbReference>
<dbReference type="PRINTS" id="PR00081">
    <property type="entry name" value="GDHRDH"/>
</dbReference>
<reference evidence="4 5" key="1">
    <citation type="submission" date="2019-08" db="EMBL/GenBank/DDBJ databases">
        <title>Bacillus genomes from the desert of Cuatro Cienegas, Coahuila.</title>
        <authorList>
            <person name="Olmedo-Alvarez G."/>
        </authorList>
    </citation>
    <scope>NUCLEOTIDE SEQUENCE [LARGE SCALE GENOMIC DNA]</scope>
    <source>
        <strain evidence="4 5">CH128b_4D</strain>
    </source>
</reference>
<dbReference type="InterPro" id="IPR020904">
    <property type="entry name" value="Sc_DH/Rdtase_CS"/>
</dbReference>
<evidence type="ECO:0000256" key="1">
    <source>
        <dbReference type="ARBA" id="ARBA00006484"/>
    </source>
</evidence>